<dbReference type="Proteomes" id="UP001589890">
    <property type="component" value="Unassembled WGS sequence"/>
</dbReference>
<organism evidence="1 2">
    <name type="scientific">Kribbella deserti</name>
    <dbReference type="NCBI Taxonomy" id="1926257"/>
    <lineage>
        <taxon>Bacteria</taxon>
        <taxon>Bacillati</taxon>
        <taxon>Actinomycetota</taxon>
        <taxon>Actinomycetes</taxon>
        <taxon>Propionibacteriales</taxon>
        <taxon>Kribbellaceae</taxon>
        <taxon>Kribbella</taxon>
    </lineage>
</organism>
<protein>
    <submittedName>
        <fullName evidence="1">Uncharacterized protein</fullName>
    </submittedName>
</protein>
<proteinExistence type="predicted"/>
<evidence type="ECO:0000313" key="1">
    <source>
        <dbReference type="EMBL" id="MFC0628631.1"/>
    </source>
</evidence>
<reference evidence="1 2" key="1">
    <citation type="submission" date="2024-09" db="EMBL/GenBank/DDBJ databases">
        <authorList>
            <person name="Sun Q."/>
            <person name="Mori K."/>
        </authorList>
    </citation>
    <scope>NUCLEOTIDE SEQUENCE [LARGE SCALE GENOMIC DNA]</scope>
    <source>
        <strain evidence="1 2">CGMCC 1.15906</strain>
    </source>
</reference>
<name>A0ABV6QVH3_9ACTN</name>
<comment type="caution">
    <text evidence="1">The sequence shown here is derived from an EMBL/GenBank/DDBJ whole genome shotgun (WGS) entry which is preliminary data.</text>
</comment>
<keyword evidence="2" id="KW-1185">Reference proteome</keyword>
<dbReference type="RefSeq" id="WP_380055283.1">
    <property type="nucleotide sequence ID" value="NZ_JBHLTC010000040.1"/>
</dbReference>
<sequence length="68" mass="8013">MAWHYWVPALAGLFLLFAIICAVKFHHASQVFDQLISSVDQARDDELAQRRDRHAGLIHHPRLRHRHH</sequence>
<accession>A0ABV6QVH3</accession>
<evidence type="ECO:0000313" key="2">
    <source>
        <dbReference type="Proteomes" id="UP001589890"/>
    </source>
</evidence>
<gene>
    <name evidence="1" type="ORF">ACFFGN_31465</name>
</gene>
<dbReference type="EMBL" id="JBHLTC010000040">
    <property type="protein sequence ID" value="MFC0628631.1"/>
    <property type="molecule type" value="Genomic_DNA"/>
</dbReference>